<keyword evidence="6" id="KW-1185">Reference proteome</keyword>
<evidence type="ECO:0000313" key="6">
    <source>
        <dbReference type="Proteomes" id="UP001231518"/>
    </source>
</evidence>
<dbReference type="InterPro" id="IPR013783">
    <property type="entry name" value="Ig-like_fold"/>
</dbReference>
<dbReference type="PANTHER" id="PTHR24180">
    <property type="entry name" value="CYCLIN-DEPENDENT KINASE INHIBITOR 2C-RELATED"/>
    <property type="match status" value="1"/>
</dbReference>
<name>A0AAD7YHR5_MYTSE</name>
<evidence type="ECO:0000313" key="5">
    <source>
        <dbReference type="EMBL" id="KAJ8715827.1"/>
    </source>
</evidence>
<feature type="compositionally biased region" description="Basic and acidic residues" evidence="4">
    <location>
        <begin position="119"/>
        <end position="133"/>
    </location>
</feature>
<feature type="repeat" description="ANK" evidence="3">
    <location>
        <begin position="260"/>
        <end position="292"/>
    </location>
</feature>
<feature type="compositionally biased region" description="Basic and acidic residues" evidence="4">
    <location>
        <begin position="144"/>
        <end position="164"/>
    </location>
</feature>
<dbReference type="InterPro" id="IPR051637">
    <property type="entry name" value="Ank_repeat_dom-contain_49"/>
</dbReference>
<dbReference type="Pfam" id="PF12796">
    <property type="entry name" value="Ank_2"/>
    <property type="match status" value="1"/>
</dbReference>
<accession>A0AAD7YHR5</accession>
<reference evidence="5" key="1">
    <citation type="submission" date="2023-03" db="EMBL/GenBank/DDBJ databases">
        <title>Chromosome-level genomes of two armyworms, Mythimna separata and Mythimna loreyi, provide insights into the biosynthesis and reception of sex pheromones.</title>
        <authorList>
            <person name="Zhao H."/>
        </authorList>
    </citation>
    <scope>NUCLEOTIDE SEQUENCE</scope>
    <source>
        <strain evidence="5">BeijingLab</strain>
        <tissue evidence="5">Pupa</tissue>
    </source>
</reference>
<keyword evidence="2 3" id="KW-0040">ANK repeat</keyword>
<evidence type="ECO:0000256" key="2">
    <source>
        <dbReference type="ARBA" id="ARBA00023043"/>
    </source>
</evidence>
<comment type="caution">
    <text evidence="5">The sequence shown here is derived from an EMBL/GenBank/DDBJ whole genome shotgun (WGS) entry which is preliminary data.</text>
</comment>
<feature type="region of interest" description="Disordered" evidence="4">
    <location>
        <begin position="119"/>
        <end position="164"/>
    </location>
</feature>
<feature type="repeat" description="ANK" evidence="3">
    <location>
        <begin position="293"/>
        <end position="325"/>
    </location>
</feature>
<keyword evidence="1" id="KW-0677">Repeat</keyword>
<gene>
    <name evidence="5" type="ORF">PYW07_010309</name>
</gene>
<evidence type="ECO:0000256" key="3">
    <source>
        <dbReference type="PROSITE-ProRule" id="PRU00023"/>
    </source>
</evidence>
<organism evidence="5 6">
    <name type="scientific">Mythimna separata</name>
    <name type="common">Oriental armyworm</name>
    <name type="synonym">Pseudaletia separata</name>
    <dbReference type="NCBI Taxonomy" id="271217"/>
    <lineage>
        <taxon>Eukaryota</taxon>
        <taxon>Metazoa</taxon>
        <taxon>Ecdysozoa</taxon>
        <taxon>Arthropoda</taxon>
        <taxon>Hexapoda</taxon>
        <taxon>Insecta</taxon>
        <taxon>Pterygota</taxon>
        <taxon>Neoptera</taxon>
        <taxon>Endopterygota</taxon>
        <taxon>Lepidoptera</taxon>
        <taxon>Glossata</taxon>
        <taxon>Ditrysia</taxon>
        <taxon>Noctuoidea</taxon>
        <taxon>Noctuidae</taxon>
        <taxon>Noctuinae</taxon>
        <taxon>Hadenini</taxon>
        <taxon>Mythimna</taxon>
    </lineage>
</organism>
<dbReference type="PANTHER" id="PTHR24180:SF45">
    <property type="entry name" value="POLY [ADP-RIBOSE] POLYMERASE TANKYRASE"/>
    <property type="match status" value="1"/>
</dbReference>
<evidence type="ECO:0000256" key="4">
    <source>
        <dbReference type="SAM" id="MobiDB-lite"/>
    </source>
</evidence>
<sequence length="468" mass="51885">MDLQGFLEDAFRSWSPPEPEVLKKTKFSITLDWSRVEPFQFIADQLLYRLEKNEKIPAWVVVYRGGKTSKEIDNLASRHCHKFRLRVIVKATAVPSLAERAVQFYGDEATVYEKVRVVQKKPEEKSTDDKRGGDASAVESTNTDSDKKVELYGEEQHTRQESRVLEVNDGRRKWLESAWSEPTWSSTDTDGTSAVCFCMAVRCGYIKQVQGMLDERPALIGIMNPSNGFTPLATAVRKGDINTVRFLLGAGAEIEQASSSGQTALHLAILSGSIPIVQLLLDQGADFQGRDLNGLRAEHYAVDSGSAAMLRYILERGGDVHAEDGHGWTPLFRACECCSHTAVLRAHCAVDSGSAAMLRYILERGGDVHAEDGHGWTPLFRALCQGASTELIEELVVRGSSLDMADRAGLPLTSVARLLHRQGRGRDSVLRLVDSSYPHEKALANFTRLTKKIYNVQSLLKLPSPRNK</sequence>
<evidence type="ECO:0000256" key="1">
    <source>
        <dbReference type="ARBA" id="ARBA00022737"/>
    </source>
</evidence>
<dbReference type="InterPro" id="IPR036770">
    <property type="entry name" value="Ankyrin_rpt-contain_sf"/>
</dbReference>
<dbReference type="EMBL" id="JARGEI010000018">
    <property type="protein sequence ID" value="KAJ8715827.1"/>
    <property type="molecule type" value="Genomic_DNA"/>
</dbReference>
<dbReference type="PROSITE" id="PS50088">
    <property type="entry name" value="ANK_REPEAT"/>
    <property type="match status" value="4"/>
</dbReference>
<dbReference type="SMART" id="SM00248">
    <property type="entry name" value="ANK"/>
    <property type="match status" value="5"/>
</dbReference>
<dbReference type="PROSITE" id="PS50297">
    <property type="entry name" value="ANK_REP_REGION"/>
    <property type="match status" value="3"/>
</dbReference>
<dbReference type="Gene3D" id="1.25.40.20">
    <property type="entry name" value="Ankyrin repeat-containing domain"/>
    <property type="match status" value="1"/>
</dbReference>
<dbReference type="AlphaFoldDB" id="A0AAD7YHR5"/>
<feature type="repeat" description="ANK" evidence="3">
    <location>
        <begin position="227"/>
        <end position="259"/>
    </location>
</feature>
<dbReference type="Gene3D" id="2.60.40.10">
    <property type="entry name" value="Immunoglobulins"/>
    <property type="match status" value="1"/>
</dbReference>
<feature type="repeat" description="ANK" evidence="3">
    <location>
        <begin position="374"/>
        <end position="407"/>
    </location>
</feature>
<protein>
    <submittedName>
        <fullName evidence="5">Uncharacterized protein</fullName>
    </submittedName>
</protein>
<proteinExistence type="predicted"/>
<dbReference type="InterPro" id="IPR002110">
    <property type="entry name" value="Ankyrin_rpt"/>
</dbReference>
<dbReference type="Proteomes" id="UP001231518">
    <property type="component" value="Chromosome 24"/>
</dbReference>
<dbReference type="SUPFAM" id="SSF48403">
    <property type="entry name" value="Ankyrin repeat"/>
    <property type="match status" value="1"/>
</dbReference>